<dbReference type="GO" id="GO:0015074">
    <property type="term" value="P:DNA integration"/>
    <property type="evidence" value="ECO:0007669"/>
    <property type="project" value="UniProtKB-KW"/>
</dbReference>
<evidence type="ECO:0000256" key="1">
    <source>
        <dbReference type="ARBA" id="ARBA00008857"/>
    </source>
</evidence>
<keyword evidence="8" id="KW-1185">Reference proteome</keyword>
<evidence type="ECO:0000259" key="6">
    <source>
        <dbReference type="PROSITE" id="PS51900"/>
    </source>
</evidence>
<feature type="domain" description="Core-binding (CB)" evidence="6">
    <location>
        <begin position="150"/>
        <end position="235"/>
    </location>
</feature>
<accession>A0A2R8AU61</accession>
<dbReference type="AlphaFoldDB" id="A0A2R8AU61"/>
<dbReference type="SUPFAM" id="SSF56349">
    <property type="entry name" value="DNA breaking-rejoining enzymes"/>
    <property type="match status" value="1"/>
</dbReference>
<evidence type="ECO:0000256" key="3">
    <source>
        <dbReference type="ARBA" id="ARBA00023125"/>
    </source>
</evidence>
<gene>
    <name evidence="7" type="ORF">PRI8871_01380</name>
</gene>
<keyword evidence="4" id="KW-0233">DNA recombination</keyword>
<proteinExistence type="inferred from homology"/>
<dbReference type="PANTHER" id="PTHR30629">
    <property type="entry name" value="PROPHAGE INTEGRASE"/>
    <property type="match status" value="1"/>
</dbReference>
<dbReference type="PANTHER" id="PTHR30629:SF2">
    <property type="entry name" value="PROPHAGE INTEGRASE INTS-RELATED"/>
    <property type="match status" value="1"/>
</dbReference>
<dbReference type="GO" id="GO:0003677">
    <property type="term" value="F:DNA binding"/>
    <property type="evidence" value="ECO:0007669"/>
    <property type="project" value="UniProtKB-UniRule"/>
</dbReference>
<dbReference type="Gene3D" id="1.10.443.10">
    <property type="entry name" value="Intergrase catalytic core"/>
    <property type="match status" value="1"/>
</dbReference>
<evidence type="ECO:0000256" key="2">
    <source>
        <dbReference type="ARBA" id="ARBA00022908"/>
    </source>
</evidence>
<dbReference type="InterPro" id="IPR044068">
    <property type="entry name" value="CB"/>
</dbReference>
<dbReference type="InterPro" id="IPR013762">
    <property type="entry name" value="Integrase-like_cat_sf"/>
</dbReference>
<dbReference type="Proteomes" id="UP000244904">
    <property type="component" value="Unassembled WGS sequence"/>
</dbReference>
<evidence type="ECO:0000256" key="4">
    <source>
        <dbReference type="ARBA" id="ARBA00023172"/>
    </source>
</evidence>
<protein>
    <recommendedName>
        <fullName evidence="6">Core-binding (CB) domain-containing protein</fullName>
    </recommendedName>
</protein>
<dbReference type="RefSeq" id="WP_108885442.1">
    <property type="nucleotide sequence ID" value="NZ_OMOJ01000002.1"/>
</dbReference>
<dbReference type="EMBL" id="OMOJ01000002">
    <property type="protein sequence ID" value="SPF79583.1"/>
    <property type="molecule type" value="Genomic_DNA"/>
</dbReference>
<keyword evidence="3 5" id="KW-0238">DNA-binding</keyword>
<dbReference type="InterPro" id="IPR050808">
    <property type="entry name" value="Phage_Integrase"/>
</dbReference>
<dbReference type="InterPro" id="IPR011010">
    <property type="entry name" value="DNA_brk_join_enz"/>
</dbReference>
<evidence type="ECO:0000313" key="7">
    <source>
        <dbReference type="EMBL" id="SPF79583.1"/>
    </source>
</evidence>
<comment type="similarity">
    <text evidence="1">Belongs to the 'phage' integrase family.</text>
</comment>
<keyword evidence="2" id="KW-0229">DNA integration</keyword>
<reference evidence="8" key="1">
    <citation type="submission" date="2018-03" db="EMBL/GenBank/DDBJ databases">
        <authorList>
            <person name="Rodrigo-Torres L."/>
            <person name="Arahal R. D."/>
            <person name="Lucena T."/>
        </authorList>
    </citation>
    <scope>NUCLEOTIDE SEQUENCE [LARGE SCALE GENOMIC DNA]</scope>
    <source>
        <strain evidence="8">CECT 8871</strain>
    </source>
</reference>
<dbReference type="Gene3D" id="1.10.150.130">
    <property type="match status" value="1"/>
</dbReference>
<sequence>MRNLTVKYLKLDAVRNKYFYRRRVPAALVTMIGRAEFNRVLGRTFQESITLYGQYHQEIEHIVQLAKVGVTSKSPAEEQKALVAFLKVWGADPHSKGRDDNEHTWRSFVADRMLDPYQDSDTGEFLNVPAEVGAVAGALLEGVPVELPEPTITDAFKVYLEENAKPIPEQRKKQEARFRRSERNLIGVIGRDKLVSELTRQDARAWRDRRLQQGVSPSTVTRERNDISAVISFAISELDAGGENPFKGVKMPKKVTSRQKEREALPDDVIRSMYETLKAKPDLWQIWTLLDHTGARPSEIRMLRRNEIVLDDPIPHLVIQLHEDRTLKTTWSERKIPLVGLALKAAQDAHSGPHRGEFAFQRYASAGGMDRLSSALQSRLRRFTKDTKHTAYSLRHNMKNRMRAAEIFPETAKSIEGHSYGAGQDASYGGERSGMHWSRRWHPIRREVAAKITTKD</sequence>
<dbReference type="GO" id="GO:0006310">
    <property type="term" value="P:DNA recombination"/>
    <property type="evidence" value="ECO:0007669"/>
    <property type="project" value="UniProtKB-KW"/>
</dbReference>
<evidence type="ECO:0000256" key="5">
    <source>
        <dbReference type="PROSITE-ProRule" id="PRU01248"/>
    </source>
</evidence>
<organism evidence="7 8">
    <name type="scientific">Pseudoprimorskyibacter insulae</name>
    <dbReference type="NCBI Taxonomy" id="1695997"/>
    <lineage>
        <taxon>Bacteria</taxon>
        <taxon>Pseudomonadati</taxon>
        <taxon>Pseudomonadota</taxon>
        <taxon>Alphaproteobacteria</taxon>
        <taxon>Rhodobacterales</taxon>
        <taxon>Paracoccaceae</taxon>
        <taxon>Pseudoprimorskyibacter</taxon>
    </lineage>
</organism>
<name>A0A2R8AU61_9RHOB</name>
<dbReference type="InterPro" id="IPR010998">
    <property type="entry name" value="Integrase_recombinase_N"/>
</dbReference>
<evidence type="ECO:0000313" key="8">
    <source>
        <dbReference type="Proteomes" id="UP000244904"/>
    </source>
</evidence>
<dbReference type="PROSITE" id="PS51900">
    <property type="entry name" value="CB"/>
    <property type="match status" value="1"/>
</dbReference>